<organism evidence="2 3">
    <name type="scientific">Persephonella hydrogeniphila</name>
    <dbReference type="NCBI Taxonomy" id="198703"/>
    <lineage>
        <taxon>Bacteria</taxon>
        <taxon>Pseudomonadati</taxon>
        <taxon>Aquificota</taxon>
        <taxon>Aquificia</taxon>
        <taxon>Aquificales</taxon>
        <taxon>Hydrogenothermaceae</taxon>
        <taxon>Persephonella</taxon>
    </lineage>
</organism>
<dbReference type="SUPFAM" id="SSF55021">
    <property type="entry name" value="ACT-like"/>
    <property type="match status" value="1"/>
</dbReference>
<dbReference type="OrthoDB" id="9808559at2"/>
<evidence type="ECO:0000313" key="2">
    <source>
        <dbReference type="EMBL" id="SNZ09469.1"/>
    </source>
</evidence>
<dbReference type="RefSeq" id="WP_097000700.1">
    <property type="nucleotide sequence ID" value="NZ_OBEI01000007.1"/>
</dbReference>
<dbReference type="Pfam" id="PF09383">
    <property type="entry name" value="NIL"/>
    <property type="match status" value="1"/>
</dbReference>
<evidence type="ECO:0000259" key="1">
    <source>
        <dbReference type="SMART" id="SM00930"/>
    </source>
</evidence>
<dbReference type="Proteomes" id="UP000219036">
    <property type="component" value="Unassembled WGS sequence"/>
</dbReference>
<dbReference type="InterPro" id="IPR018449">
    <property type="entry name" value="NIL_domain"/>
</dbReference>
<proteinExistence type="predicted"/>
<dbReference type="Gene3D" id="3.30.70.260">
    <property type="match status" value="1"/>
</dbReference>
<accession>A0A285NJ37</accession>
<dbReference type="AlphaFoldDB" id="A0A285NJ37"/>
<sequence length="80" mass="9241">MESIKLKLIYPEDKIKEPILSKVCKNFDVEINIRKANVTENIGWLELELTGDEKQIEEAIKFMESQGIEVSPLEGQVFME</sequence>
<protein>
    <submittedName>
        <fullName evidence="2">NIL domain-containing protein</fullName>
    </submittedName>
</protein>
<keyword evidence="3" id="KW-1185">Reference proteome</keyword>
<reference evidence="3" key="1">
    <citation type="submission" date="2017-09" db="EMBL/GenBank/DDBJ databases">
        <authorList>
            <person name="Varghese N."/>
            <person name="Submissions S."/>
        </authorList>
    </citation>
    <scope>NUCLEOTIDE SEQUENCE [LARGE SCALE GENOMIC DNA]</scope>
    <source>
        <strain evidence="3">DSM 15103</strain>
    </source>
</reference>
<name>A0A285NJ37_9AQUI</name>
<dbReference type="InterPro" id="IPR045865">
    <property type="entry name" value="ACT-like_dom_sf"/>
</dbReference>
<evidence type="ECO:0000313" key="3">
    <source>
        <dbReference type="Proteomes" id="UP000219036"/>
    </source>
</evidence>
<dbReference type="EMBL" id="OBEI01000007">
    <property type="protein sequence ID" value="SNZ09469.1"/>
    <property type="molecule type" value="Genomic_DNA"/>
</dbReference>
<feature type="domain" description="NIL" evidence="1">
    <location>
        <begin position="2"/>
        <end position="73"/>
    </location>
</feature>
<gene>
    <name evidence="2" type="ORF">SAMN06265182_1536</name>
</gene>
<dbReference type="SMART" id="SM00930">
    <property type="entry name" value="NIL"/>
    <property type="match status" value="1"/>
</dbReference>